<evidence type="ECO:0000256" key="2">
    <source>
        <dbReference type="SAM" id="Phobius"/>
    </source>
</evidence>
<sequence length="223" mass="24926">MRTRQAISTSVQIKVTSKKTSPSEASYGIIFEIDKRPQRFFGHPANMSPLNLHTRRSYDLLARPGLLICTLGAAFVIALCYTAVVEFDDSSASPFPELRTRHPHLSCCLSYLGMMVKSSGAITSALLLILIAPVIVMIGLELYKAYQASVCKRDATRSSNIPPSPRTASNTPQRYPKDIYHTVERWKHGVLTHSRQFVESRNARKLNQYILDSRKQDLSSALA</sequence>
<keyword evidence="4" id="KW-1185">Reference proteome</keyword>
<dbReference type="AlphaFoldDB" id="A0A139IVD7"/>
<evidence type="ECO:0000313" key="3">
    <source>
        <dbReference type="EMBL" id="KXT18582.1"/>
    </source>
</evidence>
<feature type="transmembrane region" description="Helical" evidence="2">
    <location>
        <begin position="121"/>
        <end position="143"/>
    </location>
</feature>
<keyword evidence="2" id="KW-0472">Membrane</keyword>
<keyword evidence="2" id="KW-0812">Transmembrane</keyword>
<evidence type="ECO:0000313" key="4">
    <source>
        <dbReference type="Proteomes" id="UP000073492"/>
    </source>
</evidence>
<keyword evidence="2" id="KW-1133">Transmembrane helix</keyword>
<accession>A0A139IVD7</accession>
<feature type="compositionally biased region" description="Polar residues" evidence="1">
    <location>
        <begin position="157"/>
        <end position="173"/>
    </location>
</feature>
<comment type="caution">
    <text evidence="3">The sequence shown here is derived from an EMBL/GenBank/DDBJ whole genome shotgun (WGS) entry which is preliminary data.</text>
</comment>
<name>A0A139IVD7_9PEZI</name>
<proteinExistence type="predicted"/>
<evidence type="ECO:0000256" key="1">
    <source>
        <dbReference type="SAM" id="MobiDB-lite"/>
    </source>
</evidence>
<gene>
    <name evidence="3" type="ORF">AC579_9798</name>
</gene>
<feature type="region of interest" description="Disordered" evidence="1">
    <location>
        <begin position="155"/>
        <end position="174"/>
    </location>
</feature>
<dbReference type="EMBL" id="LFZO01000005">
    <property type="protein sequence ID" value="KXT18582.1"/>
    <property type="molecule type" value="Genomic_DNA"/>
</dbReference>
<protein>
    <submittedName>
        <fullName evidence="3">Uncharacterized protein</fullName>
    </submittedName>
</protein>
<organism evidence="3 4">
    <name type="scientific">Pseudocercospora musae</name>
    <dbReference type="NCBI Taxonomy" id="113226"/>
    <lineage>
        <taxon>Eukaryota</taxon>
        <taxon>Fungi</taxon>
        <taxon>Dikarya</taxon>
        <taxon>Ascomycota</taxon>
        <taxon>Pezizomycotina</taxon>
        <taxon>Dothideomycetes</taxon>
        <taxon>Dothideomycetidae</taxon>
        <taxon>Mycosphaerellales</taxon>
        <taxon>Mycosphaerellaceae</taxon>
        <taxon>Pseudocercospora</taxon>
    </lineage>
</organism>
<feature type="transmembrane region" description="Helical" evidence="2">
    <location>
        <begin position="65"/>
        <end position="84"/>
    </location>
</feature>
<dbReference type="Proteomes" id="UP000073492">
    <property type="component" value="Unassembled WGS sequence"/>
</dbReference>
<reference evidence="3 4" key="1">
    <citation type="submission" date="2015-07" db="EMBL/GenBank/DDBJ databases">
        <title>Comparative genomics of the Sigatoka disease complex on banana suggests a link between parallel evolutionary changes in Pseudocercospora fijiensis and Pseudocercospora eumusae and increased virulence on the banana host.</title>
        <authorList>
            <person name="Chang T.-C."/>
            <person name="Salvucci A."/>
            <person name="Crous P.W."/>
            <person name="Stergiopoulos I."/>
        </authorList>
    </citation>
    <scope>NUCLEOTIDE SEQUENCE [LARGE SCALE GENOMIC DNA]</scope>
    <source>
        <strain evidence="3 4">CBS 116634</strain>
    </source>
</reference>